<sequence length="284" mass="29271">MFNRKSKKEKVAAAAADRAQQAGDKAAQLRDKAAAAGERAASTVQDRASNLAHNVQDSALFHDVKDKVGPKAGAYAASAATAAAHARDRAVHGLDKGIDAAVPRANEALDSVGPKVDKAHDYIVDDLLPKLSDWLGSVQESKNDLLAQQEGPVAVVTGAPKKKRRKGSVLLTLGLLAAAGAGIAWYLNQQQQTPKTDPWAASSGSRPVGGAPGVDSQVRETLNKDTAAAPAAAEAATEEPLSAEEAEVPGTNTDATTGLGDREVTDVLDDIEDGKDTPKGPGLP</sequence>
<dbReference type="EMBL" id="VFOP01000001">
    <property type="protein sequence ID" value="TQL49456.1"/>
    <property type="molecule type" value="Genomic_DNA"/>
</dbReference>
<keyword evidence="2" id="KW-1133">Transmembrane helix</keyword>
<proteinExistence type="predicted"/>
<comment type="caution">
    <text evidence="3">The sequence shown here is derived from an EMBL/GenBank/DDBJ whole genome shotgun (WGS) entry which is preliminary data.</text>
</comment>
<keyword evidence="2" id="KW-0472">Membrane</keyword>
<organism evidence="3 4">
    <name type="scientific">Ornithinicoccus hortensis</name>
    <dbReference type="NCBI Taxonomy" id="82346"/>
    <lineage>
        <taxon>Bacteria</taxon>
        <taxon>Bacillati</taxon>
        <taxon>Actinomycetota</taxon>
        <taxon>Actinomycetes</taxon>
        <taxon>Micrococcales</taxon>
        <taxon>Intrasporangiaceae</taxon>
        <taxon>Ornithinicoccus</taxon>
    </lineage>
</organism>
<keyword evidence="4" id="KW-1185">Reference proteome</keyword>
<dbReference type="RefSeq" id="WP_141783714.1">
    <property type="nucleotide sequence ID" value="NZ_VFOP01000001.1"/>
</dbReference>
<evidence type="ECO:0000313" key="4">
    <source>
        <dbReference type="Proteomes" id="UP000319516"/>
    </source>
</evidence>
<evidence type="ECO:0000256" key="1">
    <source>
        <dbReference type="SAM" id="MobiDB-lite"/>
    </source>
</evidence>
<reference evidence="3 4" key="1">
    <citation type="submission" date="2019-06" db="EMBL/GenBank/DDBJ databases">
        <title>Sequencing the genomes of 1000 actinobacteria strains.</title>
        <authorList>
            <person name="Klenk H.-P."/>
        </authorList>
    </citation>
    <scope>NUCLEOTIDE SEQUENCE [LARGE SCALE GENOMIC DNA]</scope>
    <source>
        <strain evidence="3 4">DSM 12335</strain>
    </source>
</reference>
<feature type="transmembrane region" description="Helical" evidence="2">
    <location>
        <begin position="169"/>
        <end position="187"/>
    </location>
</feature>
<dbReference type="Proteomes" id="UP000319516">
    <property type="component" value="Unassembled WGS sequence"/>
</dbReference>
<evidence type="ECO:0000313" key="3">
    <source>
        <dbReference type="EMBL" id="TQL49456.1"/>
    </source>
</evidence>
<name>A0A542YMY7_9MICO</name>
<gene>
    <name evidence="3" type="ORF">FB467_0528</name>
</gene>
<keyword evidence="2" id="KW-0812">Transmembrane</keyword>
<feature type="region of interest" description="Disordered" evidence="1">
    <location>
        <begin position="1"/>
        <end position="49"/>
    </location>
</feature>
<dbReference type="AlphaFoldDB" id="A0A542YMY7"/>
<accession>A0A542YMY7</accession>
<feature type="compositionally biased region" description="Low complexity" evidence="1">
    <location>
        <begin position="226"/>
        <end position="240"/>
    </location>
</feature>
<evidence type="ECO:0000256" key="2">
    <source>
        <dbReference type="SAM" id="Phobius"/>
    </source>
</evidence>
<protein>
    <submittedName>
        <fullName evidence="3">Uncharacterized protein</fullName>
    </submittedName>
</protein>
<feature type="region of interest" description="Disordered" evidence="1">
    <location>
        <begin position="194"/>
        <end position="284"/>
    </location>
</feature>
<feature type="compositionally biased region" description="Low complexity" evidence="1">
    <location>
        <begin position="12"/>
        <end position="26"/>
    </location>
</feature>